<keyword evidence="1 4" id="KW-0489">Methyltransferase</keyword>
<dbReference type="SUPFAM" id="SSF53335">
    <property type="entry name" value="S-adenosyl-L-methionine-dependent methyltransferases"/>
    <property type="match status" value="1"/>
</dbReference>
<dbReference type="GO" id="GO:0032259">
    <property type="term" value="P:methylation"/>
    <property type="evidence" value="ECO:0007669"/>
    <property type="project" value="UniProtKB-KW"/>
</dbReference>
<comment type="caution">
    <text evidence="4">The sequence shown here is derived from an EMBL/GenBank/DDBJ whole genome shotgun (WGS) entry which is preliminary data.</text>
</comment>
<gene>
    <name evidence="4" type="ORF">F7O44_24630</name>
</gene>
<evidence type="ECO:0000256" key="2">
    <source>
        <dbReference type="ARBA" id="ARBA00022679"/>
    </source>
</evidence>
<dbReference type="AlphaFoldDB" id="A0A7K3MAE5"/>
<evidence type="ECO:0000256" key="1">
    <source>
        <dbReference type="ARBA" id="ARBA00022603"/>
    </source>
</evidence>
<organism evidence="4 5">
    <name type="scientific">Phytoactinopolyspora mesophila</name>
    <dbReference type="NCBI Taxonomy" id="2650750"/>
    <lineage>
        <taxon>Bacteria</taxon>
        <taxon>Bacillati</taxon>
        <taxon>Actinomycetota</taxon>
        <taxon>Actinomycetes</taxon>
        <taxon>Jiangellales</taxon>
        <taxon>Jiangellaceae</taxon>
        <taxon>Phytoactinopolyspora</taxon>
    </lineage>
</organism>
<dbReference type="Pfam" id="PF13649">
    <property type="entry name" value="Methyltransf_25"/>
    <property type="match status" value="1"/>
</dbReference>
<feature type="domain" description="Methyltransferase" evidence="3">
    <location>
        <begin position="48"/>
        <end position="144"/>
    </location>
</feature>
<dbReference type="CDD" id="cd02440">
    <property type="entry name" value="AdoMet_MTases"/>
    <property type="match status" value="1"/>
</dbReference>
<keyword evidence="5" id="KW-1185">Reference proteome</keyword>
<evidence type="ECO:0000259" key="3">
    <source>
        <dbReference type="Pfam" id="PF13649"/>
    </source>
</evidence>
<dbReference type="InterPro" id="IPR029063">
    <property type="entry name" value="SAM-dependent_MTases_sf"/>
</dbReference>
<name>A0A7K3MAE5_9ACTN</name>
<dbReference type="Proteomes" id="UP000460435">
    <property type="component" value="Unassembled WGS sequence"/>
</dbReference>
<dbReference type="Gene3D" id="3.40.50.150">
    <property type="entry name" value="Vaccinia Virus protein VP39"/>
    <property type="match status" value="1"/>
</dbReference>
<proteinExistence type="predicted"/>
<dbReference type="PANTHER" id="PTHR43861">
    <property type="entry name" value="TRANS-ACONITATE 2-METHYLTRANSFERASE-RELATED"/>
    <property type="match status" value="1"/>
</dbReference>
<dbReference type="InterPro" id="IPR041698">
    <property type="entry name" value="Methyltransf_25"/>
</dbReference>
<accession>A0A7K3MAE5</accession>
<reference evidence="4 5" key="1">
    <citation type="submission" date="2019-11" db="EMBL/GenBank/DDBJ databases">
        <authorList>
            <person name="Li X.-J."/>
            <person name="Feng X.-M."/>
        </authorList>
    </citation>
    <scope>NUCLEOTIDE SEQUENCE [LARGE SCALE GENOMIC DNA]</scope>
    <source>
        <strain evidence="4 5">XMNu-373</strain>
    </source>
</reference>
<dbReference type="RefSeq" id="WP_162452984.1">
    <property type="nucleotide sequence ID" value="NZ_WLZY01000011.1"/>
</dbReference>
<protein>
    <submittedName>
        <fullName evidence="4">Methyltransferase domain-containing protein</fullName>
    </submittedName>
</protein>
<evidence type="ECO:0000313" key="5">
    <source>
        <dbReference type="Proteomes" id="UP000460435"/>
    </source>
</evidence>
<dbReference type="GO" id="GO:0008168">
    <property type="term" value="F:methyltransferase activity"/>
    <property type="evidence" value="ECO:0007669"/>
    <property type="project" value="UniProtKB-KW"/>
</dbReference>
<keyword evidence="2 4" id="KW-0808">Transferase</keyword>
<sequence length="281" mass="30415">MSEPDTKTVVADAFHAASAEYEQVGPEFFALFGRTLVEKAMVEPGMRVLDVGCGTGAALLPAAEAVGNTGRVLGIDLAAGMVERVEQAIAERGWTHAEAKQGDAEDPPADPAGWDRILAAQVLFFLPDPAQAVTQYHRRLKPGGVLAFSSWGPDNPDWAPVHRALFSHIPEGSMPKLTPSGGTFKSDDTISELLESAGFASIEHETITYDIVYDDPEQWLRWSRSHGAIAFWDAIPADELETARNEATAVLESMRTADGTLHMVIPVRYTVAMRPSPTLPH</sequence>
<evidence type="ECO:0000313" key="4">
    <source>
        <dbReference type="EMBL" id="NDL60264.1"/>
    </source>
</evidence>
<dbReference type="PANTHER" id="PTHR43861:SF1">
    <property type="entry name" value="TRANS-ACONITATE 2-METHYLTRANSFERASE"/>
    <property type="match status" value="1"/>
</dbReference>
<dbReference type="EMBL" id="WLZY01000011">
    <property type="protein sequence ID" value="NDL60264.1"/>
    <property type="molecule type" value="Genomic_DNA"/>
</dbReference>